<keyword evidence="6 9" id="KW-0418">Kinase</keyword>
<evidence type="ECO:0000313" key="11">
    <source>
        <dbReference type="EMBL" id="SKC57164.1"/>
    </source>
</evidence>
<evidence type="ECO:0000256" key="10">
    <source>
        <dbReference type="RuleBase" id="RU003835"/>
    </source>
</evidence>
<dbReference type="GO" id="GO:0006083">
    <property type="term" value="P:acetate metabolic process"/>
    <property type="evidence" value="ECO:0007669"/>
    <property type="project" value="TreeGrafter"/>
</dbReference>
<dbReference type="Pfam" id="PF00871">
    <property type="entry name" value="Acetate_kinase"/>
    <property type="match status" value="1"/>
</dbReference>
<dbReference type="Gene3D" id="3.30.420.40">
    <property type="match status" value="2"/>
</dbReference>
<keyword evidence="4 9" id="KW-0808">Transferase</keyword>
<gene>
    <name evidence="9" type="primary">buk</name>
    <name evidence="11" type="ORF">SAMN02194393_01520</name>
</gene>
<dbReference type="GO" id="GO:0008776">
    <property type="term" value="F:acetate kinase activity"/>
    <property type="evidence" value="ECO:0007669"/>
    <property type="project" value="TreeGrafter"/>
</dbReference>
<dbReference type="PRINTS" id="PR00471">
    <property type="entry name" value="ACETATEKNASE"/>
</dbReference>
<name>A0A1T5K0M8_9FIRM</name>
<evidence type="ECO:0000256" key="9">
    <source>
        <dbReference type="HAMAP-Rule" id="MF_00542"/>
    </source>
</evidence>
<keyword evidence="3 9" id="KW-0963">Cytoplasm</keyword>
<comment type="catalytic activity">
    <reaction evidence="8 9">
        <text>butanoate + ATP = butanoyl phosphate + ADP</text>
        <dbReference type="Rhea" id="RHEA:13585"/>
        <dbReference type="ChEBI" id="CHEBI:17968"/>
        <dbReference type="ChEBI" id="CHEBI:30616"/>
        <dbReference type="ChEBI" id="CHEBI:58079"/>
        <dbReference type="ChEBI" id="CHEBI:456216"/>
        <dbReference type="EC" id="2.7.2.7"/>
    </reaction>
</comment>
<proteinExistence type="inferred from homology"/>
<dbReference type="AlphaFoldDB" id="A0A1T5K0M8"/>
<protein>
    <recommendedName>
        <fullName evidence="9">Probable butyrate kinase</fullName>
        <shortName evidence="9">BK</shortName>
        <ecNumber evidence="9">2.7.2.7</ecNumber>
    </recommendedName>
    <alternativeName>
        <fullName evidence="9">Branched-chain carboxylic acid kinase</fullName>
    </alternativeName>
</protein>
<dbReference type="SUPFAM" id="SSF53067">
    <property type="entry name" value="Actin-like ATPase domain"/>
    <property type="match status" value="2"/>
</dbReference>
<keyword evidence="7 9" id="KW-0067">ATP-binding</keyword>
<dbReference type="STRING" id="36842.SAMN02194393_01520"/>
<evidence type="ECO:0000256" key="6">
    <source>
        <dbReference type="ARBA" id="ARBA00022777"/>
    </source>
</evidence>
<evidence type="ECO:0000256" key="7">
    <source>
        <dbReference type="ARBA" id="ARBA00022840"/>
    </source>
</evidence>
<dbReference type="NCBIfam" id="TIGR02707">
    <property type="entry name" value="butyr_kinase"/>
    <property type="match status" value="1"/>
</dbReference>
<dbReference type="GO" id="GO:0005524">
    <property type="term" value="F:ATP binding"/>
    <property type="evidence" value="ECO:0007669"/>
    <property type="project" value="UniProtKB-KW"/>
</dbReference>
<dbReference type="PANTHER" id="PTHR21060:SF3">
    <property type="entry name" value="BUTYRATE KINASE 2-RELATED"/>
    <property type="match status" value="1"/>
</dbReference>
<dbReference type="InterPro" id="IPR011245">
    <property type="entry name" value="Butyrate_kin"/>
</dbReference>
<keyword evidence="5 9" id="KW-0547">Nucleotide-binding</keyword>
<dbReference type="NCBIfam" id="NF002834">
    <property type="entry name" value="PRK03011.1-5"/>
    <property type="match status" value="1"/>
</dbReference>
<dbReference type="EMBL" id="FUZT01000003">
    <property type="protein sequence ID" value="SKC57164.1"/>
    <property type="molecule type" value="Genomic_DNA"/>
</dbReference>
<comment type="similarity">
    <text evidence="2 9 10">Belongs to the acetokinase family.</text>
</comment>
<organism evidence="11 12">
    <name type="scientific">Maledivibacter halophilus</name>
    <dbReference type="NCBI Taxonomy" id="36842"/>
    <lineage>
        <taxon>Bacteria</taxon>
        <taxon>Bacillati</taxon>
        <taxon>Bacillota</taxon>
        <taxon>Clostridia</taxon>
        <taxon>Peptostreptococcales</taxon>
        <taxon>Caminicellaceae</taxon>
        <taxon>Maledivibacter</taxon>
    </lineage>
</organism>
<evidence type="ECO:0000256" key="5">
    <source>
        <dbReference type="ARBA" id="ARBA00022741"/>
    </source>
</evidence>
<evidence type="ECO:0000256" key="4">
    <source>
        <dbReference type="ARBA" id="ARBA00022679"/>
    </source>
</evidence>
<reference evidence="11 12" key="1">
    <citation type="submission" date="2017-02" db="EMBL/GenBank/DDBJ databases">
        <authorList>
            <person name="Peterson S.W."/>
        </authorList>
    </citation>
    <scope>NUCLEOTIDE SEQUENCE [LARGE SCALE GENOMIC DNA]</scope>
    <source>
        <strain evidence="11 12">M1</strain>
    </source>
</reference>
<evidence type="ECO:0000256" key="1">
    <source>
        <dbReference type="ARBA" id="ARBA00004496"/>
    </source>
</evidence>
<evidence type="ECO:0000256" key="2">
    <source>
        <dbReference type="ARBA" id="ARBA00008748"/>
    </source>
</evidence>
<dbReference type="InterPro" id="IPR000890">
    <property type="entry name" value="Aliphatic_acid_kin_short-chain"/>
</dbReference>
<evidence type="ECO:0000256" key="3">
    <source>
        <dbReference type="ARBA" id="ARBA00022490"/>
    </source>
</evidence>
<dbReference type="PROSITE" id="PS01076">
    <property type="entry name" value="ACETATE_KINASE_2"/>
    <property type="match status" value="1"/>
</dbReference>
<evidence type="ECO:0000313" key="12">
    <source>
        <dbReference type="Proteomes" id="UP000190285"/>
    </source>
</evidence>
<dbReference type="EC" id="2.7.2.7" evidence="9"/>
<dbReference type="HAMAP" id="MF_00542">
    <property type="entry name" value="Butyrate_kinase"/>
    <property type="match status" value="1"/>
</dbReference>
<evidence type="ECO:0000256" key="8">
    <source>
        <dbReference type="ARBA" id="ARBA00048596"/>
    </source>
</evidence>
<sequence length="358" mass="39269">MNKSYRILVVNPGSTSTKIAVYDNEKELFTETIKHSYDEMKQFETIYSQLDFRKNIVLKVLESKNIDLNSLDAIAGRGGNMKPVDGGTYLVNEAMVEDLKVGVMGQHASNLGGIIAYEIGRPLGLKSYVVDPVVVDEFEEISRISGMPEIPRKSKDHPLNSKAVARKAAVELGGKYEELNFLTAHLGGGISIGVHRKGRIIDVNNALDGDGPFSPERTGGLPVGGLVDLCFSGKYTKKEIRKKIVGNGGLMAYLGTNDGREVKKMIQEGDKKAELIYRAMAYQISKQIGAGAAVLKGNVDAIVLTGGLAFDSEFIDWIKERVDFISKVMVYPGEYEMIALTQGVIRVLNGVEELREYK</sequence>
<dbReference type="InterPro" id="IPR023865">
    <property type="entry name" value="Aliphatic_acid_kinase_CS"/>
</dbReference>
<comment type="subcellular location">
    <subcellularLocation>
        <location evidence="1 9">Cytoplasm</location>
    </subcellularLocation>
</comment>
<dbReference type="Proteomes" id="UP000190285">
    <property type="component" value="Unassembled WGS sequence"/>
</dbReference>
<accession>A0A1T5K0M8</accession>
<dbReference type="OrthoDB" id="9771859at2"/>
<dbReference type="RefSeq" id="WP_079490581.1">
    <property type="nucleotide sequence ID" value="NZ_FUZT01000003.1"/>
</dbReference>
<dbReference type="GO" id="GO:0047761">
    <property type="term" value="F:butyrate kinase activity"/>
    <property type="evidence" value="ECO:0007669"/>
    <property type="project" value="UniProtKB-UniRule"/>
</dbReference>
<dbReference type="PIRSF" id="PIRSF036458">
    <property type="entry name" value="Butyrate_kin"/>
    <property type="match status" value="1"/>
</dbReference>
<dbReference type="PROSITE" id="PS01075">
    <property type="entry name" value="ACETATE_KINASE_1"/>
    <property type="match status" value="1"/>
</dbReference>
<keyword evidence="12" id="KW-1185">Reference proteome</keyword>
<dbReference type="InterPro" id="IPR043129">
    <property type="entry name" value="ATPase_NBD"/>
</dbReference>
<dbReference type="CDD" id="cd24011">
    <property type="entry name" value="ASKHA_NBD_BK"/>
    <property type="match status" value="1"/>
</dbReference>
<dbReference type="PANTHER" id="PTHR21060">
    <property type="entry name" value="ACETATE KINASE"/>
    <property type="match status" value="1"/>
</dbReference>
<dbReference type="GO" id="GO:0005737">
    <property type="term" value="C:cytoplasm"/>
    <property type="evidence" value="ECO:0007669"/>
    <property type="project" value="UniProtKB-SubCell"/>
</dbReference>